<gene>
    <name evidence="1" type="ORF">OESDEN_16054</name>
</gene>
<sequence>MGCWNLPSGISSNFSLPRNSVLSFVSRQRNSYLFLCRRRVLSGHRPHIGRSFVDRIHKAYHRVVSSSLPLCPVLSLGVSSELFLERQSGALSAVDCDLCAVSGNTDSIFLRVRSSIARGTFCFLTLRSCSLDYHNIDSQRNSQSSLDSQFYSRATSDEARL</sequence>
<dbReference type="EMBL" id="KN569462">
    <property type="protein sequence ID" value="KHJ84235.1"/>
    <property type="molecule type" value="Genomic_DNA"/>
</dbReference>
<evidence type="ECO:0000313" key="2">
    <source>
        <dbReference type="Proteomes" id="UP000053660"/>
    </source>
</evidence>
<reference evidence="1 2" key="1">
    <citation type="submission" date="2014-03" db="EMBL/GenBank/DDBJ databases">
        <title>Draft genome of the hookworm Oesophagostomum dentatum.</title>
        <authorList>
            <person name="Mitreva M."/>
        </authorList>
    </citation>
    <scope>NUCLEOTIDE SEQUENCE [LARGE SCALE GENOMIC DNA]</scope>
    <source>
        <strain evidence="1 2">OD-Hann</strain>
    </source>
</reference>
<accession>A0A0B1SM20</accession>
<evidence type="ECO:0000313" key="1">
    <source>
        <dbReference type="EMBL" id="KHJ84235.1"/>
    </source>
</evidence>
<proteinExistence type="predicted"/>
<dbReference type="AlphaFoldDB" id="A0A0B1SM20"/>
<organism evidence="1 2">
    <name type="scientific">Oesophagostomum dentatum</name>
    <name type="common">Nodular worm</name>
    <dbReference type="NCBI Taxonomy" id="61180"/>
    <lineage>
        <taxon>Eukaryota</taxon>
        <taxon>Metazoa</taxon>
        <taxon>Ecdysozoa</taxon>
        <taxon>Nematoda</taxon>
        <taxon>Chromadorea</taxon>
        <taxon>Rhabditida</taxon>
        <taxon>Rhabditina</taxon>
        <taxon>Rhabditomorpha</taxon>
        <taxon>Strongyloidea</taxon>
        <taxon>Strongylidae</taxon>
        <taxon>Oesophagostomum</taxon>
    </lineage>
</organism>
<dbReference type="Proteomes" id="UP000053660">
    <property type="component" value="Unassembled WGS sequence"/>
</dbReference>
<protein>
    <submittedName>
        <fullName evidence="1">Uncharacterized protein</fullName>
    </submittedName>
</protein>
<name>A0A0B1SM20_OESDE</name>
<keyword evidence="2" id="KW-1185">Reference proteome</keyword>